<dbReference type="AlphaFoldDB" id="A0A6H1UG98"/>
<evidence type="ECO:0000313" key="2">
    <source>
        <dbReference type="Proteomes" id="UP000501602"/>
    </source>
</evidence>
<dbReference type="InterPro" id="IPR039366">
    <property type="entry name" value="Pilotin"/>
</dbReference>
<dbReference type="InterPro" id="IPR053196">
    <property type="entry name" value="Lipoprotein_YbaY-like"/>
</dbReference>
<protein>
    <recommendedName>
        <fullName evidence="3">Lipoprotein</fullName>
    </recommendedName>
</protein>
<accession>A0A6H1UG98</accession>
<dbReference type="PROSITE" id="PS51257">
    <property type="entry name" value="PROKAR_LIPOPROTEIN"/>
    <property type="match status" value="1"/>
</dbReference>
<dbReference type="RefSeq" id="WP_168661792.1">
    <property type="nucleotide sequence ID" value="NZ_CP051180.1"/>
</dbReference>
<name>A0A6H1UG98_9GAMM</name>
<dbReference type="Proteomes" id="UP000501602">
    <property type="component" value="Chromosome"/>
</dbReference>
<dbReference type="Pfam" id="PF09619">
    <property type="entry name" value="YscW"/>
    <property type="match status" value="1"/>
</dbReference>
<reference evidence="1 2" key="1">
    <citation type="submission" date="2020-04" db="EMBL/GenBank/DDBJ databases">
        <title>Ferrimonas sp. S7 isolated from sea water.</title>
        <authorList>
            <person name="Bae S.S."/>
            <person name="Baek K."/>
        </authorList>
    </citation>
    <scope>NUCLEOTIDE SEQUENCE [LARGE SCALE GENOMIC DNA]</scope>
    <source>
        <strain evidence="1 2">S7</strain>
    </source>
</reference>
<dbReference type="EMBL" id="CP051180">
    <property type="protein sequence ID" value="QIZ78127.1"/>
    <property type="molecule type" value="Genomic_DNA"/>
</dbReference>
<proteinExistence type="predicted"/>
<dbReference type="PANTHER" id="PTHR38013:SF1">
    <property type="entry name" value="GLYCOPROTEIN_POLYSACCHARIDE METABOLISM"/>
    <property type="match status" value="1"/>
</dbReference>
<organism evidence="1 2">
    <name type="scientific">Ferrimonas lipolytica</name>
    <dbReference type="NCBI Taxonomy" id="2724191"/>
    <lineage>
        <taxon>Bacteria</taxon>
        <taxon>Pseudomonadati</taxon>
        <taxon>Pseudomonadota</taxon>
        <taxon>Gammaproteobacteria</taxon>
        <taxon>Alteromonadales</taxon>
        <taxon>Ferrimonadaceae</taxon>
        <taxon>Ferrimonas</taxon>
    </lineage>
</organism>
<evidence type="ECO:0008006" key="3">
    <source>
        <dbReference type="Google" id="ProtNLM"/>
    </source>
</evidence>
<evidence type="ECO:0000313" key="1">
    <source>
        <dbReference type="EMBL" id="QIZ78127.1"/>
    </source>
</evidence>
<gene>
    <name evidence="1" type="ORF">HER31_15190</name>
</gene>
<sequence>MHRIVTAVALTLVMVGCGNDQPAPIKDQQVSGEVVYRERILTPPGSQLTVQVSDADGNLLGEQQQEVQGGPPFPYQVDYAQADSVTISASLYFDGKLRFEFVPQPIAVAASPLLLRGAQ</sequence>
<keyword evidence="2" id="KW-1185">Reference proteome</keyword>
<dbReference type="PANTHER" id="PTHR38013">
    <property type="entry name" value="GLYCOPROTEIN/POLYSACCHARIDE METABOLISM"/>
    <property type="match status" value="1"/>
</dbReference>
<dbReference type="KEGG" id="fes:HER31_15190"/>